<dbReference type="KEGG" id="str:Sterm_3621"/>
<dbReference type="PANTHER" id="PTHR43657">
    <property type="entry name" value="TRYPTOPHAN RNA-BINDING ATTENUATOR PROTEIN-LIKE PROTEIN"/>
    <property type="match status" value="1"/>
</dbReference>
<dbReference type="SUPFAM" id="SSF51219">
    <property type="entry name" value="TRAP-like"/>
    <property type="match status" value="1"/>
</dbReference>
<dbReference type="InterPro" id="IPR002838">
    <property type="entry name" value="AIM24"/>
</dbReference>
<dbReference type="InterPro" id="IPR016031">
    <property type="entry name" value="Trp_RNA-bd_attenuator-like_dom"/>
</dbReference>
<dbReference type="EMBL" id="CP001739">
    <property type="protein sequence ID" value="ACZ10455.1"/>
    <property type="molecule type" value="Genomic_DNA"/>
</dbReference>
<protein>
    <recommendedName>
        <fullName evidence="3">TIGR00266 family protein</fullName>
    </recommendedName>
</protein>
<dbReference type="AlphaFoldDB" id="D1ARG9"/>
<dbReference type="Gene3D" id="3.60.160.10">
    <property type="entry name" value="Mitochondrial biogenesis AIM24"/>
    <property type="match status" value="1"/>
</dbReference>
<dbReference type="RefSeq" id="WP_012863037.1">
    <property type="nucleotide sequence ID" value="NC_013517.1"/>
</dbReference>
<dbReference type="STRING" id="526218.Sterm_3621"/>
<dbReference type="HOGENOM" id="CLU_040551_4_1_0"/>
<dbReference type="InterPro" id="IPR036983">
    <property type="entry name" value="AIM24_sf"/>
</dbReference>
<dbReference type="Pfam" id="PF01987">
    <property type="entry name" value="AIM24"/>
    <property type="match status" value="1"/>
</dbReference>
<accession>D1ARG9</accession>
<name>D1ARG9_SEBTE</name>
<evidence type="ECO:0008006" key="3">
    <source>
        <dbReference type="Google" id="ProtNLM"/>
    </source>
</evidence>
<evidence type="ECO:0000313" key="1">
    <source>
        <dbReference type="EMBL" id="ACZ10455.1"/>
    </source>
</evidence>
<evidence type="ECO:0000313" key="2">
    <source>
        <dbReference type="Proteomes" id="UP000000845"/>
    </source>
</evidence>
<dbReference type="Proteomes" id="UP000000845">
    <property type="component" value="Chromosome"/>
</dbReference>
<dbReference type="eggNOG" id="COG2013">
    <property type="taxonomic scope" value="Bacteria"/>
</dbReference>
<reference evidence="2" key="1">
    <citation type="submission" date="2009-09" db="EMBL/GenBank/DDBJ databases">
        <title>The complete chromosome of Sebaldella termitidis ATCC 33386.</title>
        <authorList>
            <consortium name="US DOE Joint Genome Institute (JGI-PGF)"/>
            <person name="Lucas S."/>
            <person name="Copeland A."/>
            <person name="Lapidus A."/>
            <person name="Glavina del Rio T."/>
            <person name="Dalin E."/>
            <person name="Tice H."/>
            <person name="Bruce D."/>
            <person name="Goodwin L."/>
            <person name="Pitluck S."/>
            <person name="Kyrpides N."/>
            <person name="Mavromatis K."/>
            <person name="Ivanova N."/>
            <person name="Mikhailova N."/>
            <person name="Sims D."/>
            <person name="Meincke L."/>
            <person name="Brettin T."/>
            <person name="Detter J.C."/>
            <person name="Han C."/>
            <person name="Larimer F."/>
            <person name="Land M."/>
            <person name="Hauser L."/>
            <person name="Markowitz V."/>
            <person name="Cheng J.F."/>
            <person name="Hugenholtz P."/>
            <person name="Woyke T."/>
            <person name="Wu D."/>
            <person name="Eisen J.A."/>
        </authorList>
    </citation>
    <scope>NUCLEOTIDE SEQUENCE [LARGE SCALE GENOMIC DNA]</scope>
    <source>
        <strain evidence="2">ATCC 33386 / NCTC 11300</strain>
    </source>
</reference>
<gene>
    <name evidence="1" type="ordered locus">Sterm_3621</name>
</gene>
<reference evidence="1 2" key="2">
    <citation type="journal article" date="2010" name="Stand. Genomic Sci.">
        <title>Complete genome sequence of Sebaldella termitidis type strain (NCTC 11300).</title>
        <authorList>
            <person name="Harmon-Smith M."/>
            <person name="Celia L."/>
            <person name="Chertkov O."/>
            <person name="Lapidus A."/>
            <person name="Copeland A."/>
            <person name="Glavina Del Rio T."/>
            <person name="Nolan M."/>
            <person name="Lucas S."/>
            <person name="Tice H."/>
            <person name="Cheng J.F."/>
            <person name="Han C."/>
            <person name="Detter J.C."/>
            <person name="Bruce D."/>
            <person name="Goodwin L."/>
            <person name="Pitluck S."/>
            <person name="Pati A."/>
            <person name="Liolios K."/>
            <person name="Ivanova N."/>
            <person name="Mavromatis K."/>
            <person name="Mikhailova N."/>
            <person name="Chen A."/>
            <person name="Palaniappan K."/>
            <person name="Land M."/>
            <person name="Hauser L."/>
            <person name="Chang Y.J."/>
            <person name="Jeffries C.D."/>
            <person name="Brettin T."/>
            <person name="Goker M."/>
            <person name="Beck B."/>
            <person name="Bristow J."/>
            <person name="Eisen J.A."/>
            <person name="Markowitz V."/>
            <person name="Hugenholtz P."/>
            <person name="Kyrpides N.C."/>
            <person name="Klenk H.P."/>
            <person name="Chen F."/>
        </authorList>
    </citation>
    <scope>NUCLEOTIDE SEQUENCE [LARGE SCALE GENOMIC DNA]</scope>
    <source>
        <strain evidence="2">ATCC 33386 / NCTC 11300</strain>
    </source>
</reference>
<dbReference type="PANTHER" id="PTHR43657:SF1">
    <property type="entry name" value="ALTERED INHERITANCE OF MITOCHONDRIA PROTEIN 24, MITOCHONDRIAL"/>
    <property type="match status" value="1"/>
</dbReference>
<keyword evidence="2" id="KW-1185">Reference proteome</keyword>
<dbReference type="NCBIfam" id="TIGR00266">
    <property type="entry name" value="TIGR00266 family protein"/>
    <property type="match status" value="1"/>
</dbReference>
<proteinExistence type="predicted"/>
<organism evidence="1 2">
    <name type="scientific">Sebaldella termitidis (strain ATCC 33386 / NCTC 11300)</name>
    <dbReference type="NCBI Taxonomy" id="526218"/>
    <lineage>
        <taxon>Bacteria</taxon>
        <taxon>Fusobacteriati</taxon>
        <taxon>Fusobacteriota</taxon>
        <taxon>Fusobacteriia</taxon>
        <taxon>Fusobacteriales</taxon>
        <taxon>Leptotrichiaceae</taxon>
        <taxon>Sebaldella</taxon>
    </lineage>
</organism>
<sequence length="232" mass="24276">MNYRLSNEGAFPLVLVNLNANEEIRIESGSMVYHNGKVTLEGKMNSNGSGGIGGLLKAAARSVVSGEGFFITTAKGTADNALVAIAPGSIGQIKELKVGESKWCINDGAFLACDSSVTYNMKKQSVGRAIFGGTGGFFVMETAGEGTMLVNGFGDIIEVDLDGSSPFVVDNFHVVAWESTLAYNIKAASGMFGFTTGEGVVNEFTGRGKLLVQTRNISGLAGLVRPFIPTGK</sequence>